<dbReference type="EMBL" id="CP117411">
    <property type="protein sequence ID" value="WCT75043.1"/>
    <property type="molecule type" value="Genomic_DNA"/>
</dbReference>
<sequence length="90" mass="9111">MPDTDAEALASARAILHAHKTEQLAALQAVAASPAWGEIEAAIAAACAAGFEDPAMAVHLNAMAGCFDRLPRAIGAFEKRLAASAPAQSA</sequence>
<dbReference type="RefSeq" id="WP_273690558.1">
    <property type="nucleotide sequence ID" value="NZ_CP117411.1"/>
</dbReference>
<evidence type="ECO:0000313" key="2">
    <source>
        <dbReference type="Proteomes" id="UP001220395"/>
    </source>
</evidence>
<organism evidence="1 2">
    <name type="scientific">Sphingomonas naphthae</name>
    <dbReference type="NCBI Taxonomy" id="1813468"/>
    <lineage>
        <taxon>Bacteria</taxon>
        <taxon>Pseudomonadati</taxon>
        <taxon>Pseudomonadota</taxon>
        <taxon>Alphaproteobacteria</taxon>
        <taxon>Sphingomonadales</taxon>
        <taxon>Sphingomonadaceae</taxon>
        <taxon>Sphingomonas</taxon>
    </lineage>
</organism>
<proteinExistence type="predicted"/>
<reference evidence="1 2" key="1">
    <citation type="submission" date="2023-02" db="EMBL/GenBank/DDBJ databases">
        <title>Genome sequence of Sphingomonas naphthae.</title>
        <authorList>
            <person name="Kim S."/>
            <person name="Heo J."/>
            <person name="Kwon S.-W."/>
        </authorList>
    </citation>
    <scope>NUCLEOTIDE SEQUENCE [LARGE SCALE GENOMIC DNA]</scope>
    <source>
        <strain evidence="1 2">KACC 18716</strain>
    </source>
</reference>
<accession>A0ABY7TPL0</accession>
<gene>
    <name evidence="1" type="ORF">PQ455_07460</name>
</gene>
<protein>
    <submittedName>
        <fullName evidence="1">Uncharacterized protein</fullName>
    </submittedName>
</protein>
<keyword evidence="2" id="KW-1185">Reference proteome</keyword>
<evidence type="ECO:0000313" key="1">
    <source>
        <dbReference type="EMBL" id="WCT75043.1"/>
    </source>
</evidence>
<dbReference type="Proteomes" id="UP001220395">
    <property type="component" value="Chromosome"/>
</dbReference>
<name>A0ABY7TPL0_9SPHN</name>